<proteinExistence type="predicted"/>
<dbReference type="InterPro" id="IPR011856">
    <property type="entry name" value="tRNA_endonuc-like_dom_sf"/>
</dbReference>
<name>A0A930B5I0_9FIRM</name>
<dbReference type="AlphaFoldDB" id="A0A930B5I0"/>
<evidence type="ECO:0000313" key="2">
    <source>
        <dbReference type="Proteomes" id="UP000757890"/>
    </source>
</evidence>
<reference evidence="1" key="1">
    <citation type="submission" date="2020-04" db="EMBL/GenBank/DDBJ databases">
        <title>Deep metagenomics examines the oral microbiome during advanced dental caries in children, revealing novel taxa and co-occurrences with host molecules.</title>
        <authorList>
            <person name="Baker J.L."/>
            <person name="Morton J.T."/>
            <person name="Dinis M."/>
            <person name="Alvarez R."/>
            <person name="Tran N.C."/>
            <person name="Knight R."/>
            <person name="Edlund A."/>
        </authorList>
    </citation>
    <scope>NUCLEOTIDE SEQUENCE</scope>
    <source>
        <strain evidence="1">JCVI_32_bin.14</strain>
    </source>
</reference>
<evidence type="ECO:0000313" key="1">
    <source>
        <dbReference type="EMBL" id="MBF1129289.1"/>
    </source>
</evidence>
<accession>A0A930B5I0</accession>
<dbReference type="Proteomes" id="UP000757890">
    <property type="component" value="Unassembled WGS sequence"/>
</dbReference>
<protein>
    <recommendedName>
        <fullName evidence="3">DUF91 domain-containing protein</fullName>
    </recommendedName>
</protein>
<evidence type="ECO:0008006" key="3">
    <source>
        <dbReference type="Google" id="ProtNLM"/>
    </source>
</evidence>
<comment type="caution">
    <text evidence="1">The sequence shown here is derived from an EMBL/GenBank/DDBJ whole genome shotgun (WGS) entry which is preliminary data.</text>
</comment>
<sequence length="338" mass="39803">MLYKLKENKLESIAFEDFGSIGRKEKELESIFAQNLEMIYGEYGILFPIFQERQWRGEPDLCALDKEGNLIIFELKRSDVPEGTTNQIMRYAEIYGQKSYDDLNFIYKNYISKKDGQVNMELVDAHREAFALEEPLKLEYFNHKQKMIIIGSSMDHKLAKTVDYWKSKGISIDFIPYRLFEVQGEYYLEYFAKPYDYVLNVGNVRGILFDTNLTYDTNAIWDMFKGNKISAYDERSRCVGYFNKNDYVFYYHKGYGVVAAGRICDNKPHTNKGEAYRKVEFLTPKPECEKDLRGVAPNELFRLLGKGFYYASTVKRPYLDKEESERLVDRLKEKYQSI</sequence>
<dbReference type="Gene3D" id="3.40.1350.10">
    <property type="match status" value="1"/>
</dbReference>
<dbReference type="EMBL" id="JABZMK010000018">
    <property type="protein sequence ID" value="MBF1129289.1"/>
    <property type="molecule type" value="Genomic_DNA"/>
</dbReference>
<organism evidence="1 2">
    <name type="scientific">Dialister invisus</name>
    <dbReference type="NCBI Taxonomy" id="218538"/>
    <lineage>
        <taxon>Bacteria</taxon>
        <taxon>Bacillati</taxon>
        <taxon>Bacillota</taxon>
        <taxon>Negativicutes</taxon>
        <taxon>Veillonellales</taxon>
        <taxon>Veillonellaceae</taxon>
        <taxon>Dialister</taxon>
    </lineage>
</organism>
<dbReference type="GO" id="GO:0003676">
    <property type="term" value="F:nucleic acid binding"/>
    <property type="evidence" value="ECO:0007669"/>
    <property type="project" value="InterPro"/>
</dbReference>
<gene>
    <name evidence="1" type="ORF">HXL70_04490</name>
</gene>